<organism evidence="2 3">
    <name type="scientific">Ophiocordyceps unilateralis</name>
    <name type="common">Zombie-ant fungus</name>
    <name type="synonym">Torrubia unilateralis</name>
    <dbReference type="NCBI Taxonomy" id="268505"/>
    <lineage>
        <taxon>Eukaryota</taxon>
        <taxon>Fungi</taxon>
        <taxon>Dikarya</taxon>
        <taxon>Ascomycota</taxon>
        <taxon>Pezizomycotina</taxon>
        <taxon>Sordariomycetes</taxon>
        <taxon>Hypocreomycetidae</taxon>
        <taxon>Hypocreales</taxon>
        <taxon>Ophiocordycipitaceae</taxon>
        <taxon>Ophiocordyceps</taxon>
    </lineage>
</organism>
<dbReference type="AlphaFoldDB" id="A0A2A9PNH4"/>
<gene>
    <name evidence="2" type="ORF">XA68_13648</name>
</gene>
<keyword evidence="3" id="KW-1185">Reference proteome</keyword>
<reference evidence="2 3" key="2">
    <citation type="journal article" date="2017" name="Sci. Rep.">
        <title>Ant-infecting Ophiocordyceps genomes reveal a high diversity of potential behavioral manipulation genes and a possible major role for enterotoxins.</title>
        <authorList>
            <person name="de Bekker C."/>
            <person name="Ohm R.A."/>
            <person name="Evans H.C."/>
            <person name="Brachmann A."/>
            <person name="Hughes D.P."/>
        </authorList>
    </citation>
    <scope>NUCLEOTIDE SEQUENCE [LARGE SCALE GENOMIC DNA]</scope>
    <source>
        <strain evidence="2 3">SC16a</strain>
    </source>
</reference>
<accession>A0A2A9PNH4</accession>
<evidence type="ECO:0000313" key="3">
    <source>
        <dbReference type="Proteomes" id="UP000037136"/>
    </source>
</evidence>
<sequence length="112" mass="12550">MEEEQATNRNVTSPPCPESQVSPVTRTNPIITTPQLDPPRAQSLTNQATFPCPSLPIDKTEIHLFPSPSCFRQPRGKSPPVITIQQTESHNTRSQIWSDALKYAKPSTWQKL</sequence>
<protein>
    <submittedName>
        <fullName evidence="2">Uncharacterized protein</fullName>
    </submittedName>
</protein>
<dbReference type="Proteomes" id="UP000037136">
    <property type="component" value="Unassembled WGS sequence"/>
</dbReference>
<evidence type="ECO:0000313" key="2">
    <source>
        <dbReference type="EMBL" id="PFH62422.1"/>
    </source>
</evidence>
<comment type="caution">
    <text evidence="2">The sequence shown here is derived from an EMBL/GenBank/DDBJ whole genome shotgun (WGS) entry which is preliminary data.</text>
</comment>
<feature type="compositionally biased region" description="Polar residues" evidence="1">
    <location>
        <begin position="7"/>
        <end position="35"/>
    </location>
</feature>
<dbReference type="EMBL" id="LAZP02000029">
    <property type="protein sequence ID" value="PFH62422.1"/>
    <property type="molecule type" value="Genomic_DNA"/>
</dbReference>
<evidence type="ECO:0000256" key="1">
    <source>
        <dbReference type="SAM" id="MobiDB-lite"/>
    </source>
</evidence>
<reference evidence="2 3" key="1">
    <citation type="journal article" date="2015" name="BMC Genomics">
        <title>Gene expression during zombie ant biting behavior reflects the complexity underlying fungal parasitic behavioral manipulation.</title>
        <authorList>
            <person name="de Bekker C."/>
            <person name="Ohm R.A."/>
            <person name="Loreto R.G."/>
            <person name="Sebastian A."/>
            <person name="Albert I."/>
            <person name="Merrow M."/>
            <person name="Brachmann A."/>
            <person name="Hughes D.P."/>
        </authorList>
    </citation>
    <scope>NUCLEOTIDE SEQUENCE [LARGE SCALE GENOMIC DNA]</scope>
    <source>
        <strain evidence="2 3">SC16a</strain>
    </source>
</reference>
<proteinExistence type="predicted"/>
<feature type="region of interest" description="Disordered" evidence="1">
    <location>
        <begin position="1"/>
        <end position="48"/>
    </location>
</feature>
<name>A0A2A9PNH4_OPHUN</name>